<feature type="non-terminal residue" evidence="2">
    <location>
        <position position="129"/>
    </location>
</feature>
<feature type="compositionally biased region" description="Polar residues" evidence="1">
    <location>
        <begin position="65"/>
        <end position="77"/>
    </location>
</feature>
<feature type="region of interest" description="Disordered" evidence="1">
    <location>
        <begin position="1"/>
        <end position="129"/>
    </location>
</feature>
<feature type="compositionally biased region" description="Basic residues" evidence="1">
    <location>
        <begin position="81"/>
        <end position="100"/>
    </location>
</feature>
<dbReference type="Proteomes" id="UP000194236">
    <property type="component" value="Unassembled WGS sequence"/>
</dbReference>
<accession>A0A1Y3BAZ4</accession>
<feature type="compositionally biased region" description="Basic residues" evidence="1">
    <location>
        <begin position="113"/>
        <end position="129"/>
    </location>
</feature>
<protein>
    <submittedName>
        <fullName evidence="2">Uncharacterized protein</fullName>
    </submittedName>
</protein>
<feature type="compositionally biased region" description="Basic and acidic residues" evidence="1">
    <location>
        <begin position="101"/>
        <end position="112"/>
    </location>
</feature>
<sequence length="129" mass="15055">MTSKTTDDTITTDKINENVGDKNQTTVNEEDPGSEGEYRSSKSNCSSIRYRSSSAEPIEKRSQHESTSTTTTNVNQDNVKKHEKRRSKSRSRSRSPRRHSSKDNRGRIDFRRNRPNTKFRHHHSDRYDQ</sequence>
<name>A0A1Y3BAZ4_EURMA</name>
<evidence type="ECO:0000313" key="2">
    <source>
        <dbReference type="EMBL" id="OTF78042.1"/>
    </source>
</evidence>
<dbReference type="EMBL" id="MUJZ01029757">
    <property type="protein sequence ID" value="OTF78042.1"/>
    <property type="molecule type" value="Genomic_DNA"/>
</dbReference>
<reference evidence="2 3" key="1">
    <citation type="submission" date="2017-03" db="EMBL/GenBank/DDBJ databases">
        <title>Genome Survey of Euroglyphus maynei.</title>
        <authorList>
            <person name="Arlian L.G."/>
            <person name="Morgan M.S."/>
            <person name="Rider S.D."/>
        </authorList>
    </citation>
    <scope>NUCLEOTIDE SEQUENCE [LARGE SCALE GENOMIC DNA]</scope>
    <source>
        <strain evidence="2">Arlian Lab</strain>
        <tissue evidence="2">Whole body</tissue>
    </source>
</reference>
<proteinExistence type="predicted"/>
<dbReference type="AlphaFoldDB" id="A0A1Y3BAZ4"/>
<gene>
    <name evidence="2" type="ORF">BLA29_009898</name>
</gene>
<evidence type="ECO:0000313" key="3">
    <source>
        <dbReference type="Proteomes" id="UP000194236"/>
    </source>
</evidence>
<evidence type="ECO:0000256" key="1">
    <source>
        <dbReference type="SAM" id="MobiDB-lite"/>
    </source>
</evidence>
<comment type="caution">
    <text evidence="2">The sequence shown here is derived from an EMBL/GenBank/DDBJ whole genome shotgun (WGS) entry which is preliminary data.</text>
</comment>
<organism evidence="2 3">
    <name type="scientific">Euroglyphus maynei</name>
    <name type="common">Mayne's house dust mite</name>
    <dbReference type="NCBI Taxonomy" id="6958"/>
    <lineage>
        <taxon>Eukaryota</taxon>
        <taxon>Metazoa</taxon>
        <taxon>Ecdysozoa</taxon>
        <taxon>Arthropoda</taxon>
        <taxon>Chelicerata</taxon>
        <taxon>Arachnida</taxon>
        <taxon>Acari</taxon>
        <taxon>Acariformes</taxon>
        <taxon>Sarcoptiformes</taxon>
        <taxon>Astigmata</taxon>
        <taxon>Psoroptidia</taxon>
        <taxon>Analgoidea</taxon>
        <taxon>Pyroglyphidae</taxon>
        <taxon>Pyroglyphinae</taxon>
        <taxon>Euroglyphus</taxon>
    </lineage>
</organism>
<keyword evidence="3" id="KW-1185">Reference proteome</keyword>
<feature type="compositionally biased region" description="Low complexity" evidence="1">
    <location>
        <begin position="41"/>
        <end position="54"/>
    </location>
</feature>